<comment type="caution">
    <text evidence="2">The sequence shown here is derived from an EMBL/GenBank/DDBJ whole genome shotgun (WGS) entry which is preliminary data.</text>
</comment>
<protein>
    <recommendedName>
        <fullName evidence="4">EGF-like domain-containing protein</fullName>
    </recommendedName>
</protein>
<dbReference type="Proteomes" id="UP001190700">
    <property type="component" value="Unassembled WGS sequence"/>
</dbReference>
<dbReference type="AlphaFoldDB" id="A0AAE0FQB9"/>
<accession>A0AAE0FQB9</accession>
<sequence length="436" mass="46609">MCQEECSQAPDSGDRNNSGTNVRCLGNQCICRLNTYGGAQTTWLAPNSLRCFAFTAVDKEQYLEIQVLRNESLLSNDTLSSYVLPGKILAYLRTGTGAESRLRLPSAKAHDYKIALTPTRPAGSLHLSRTDWRKTIARRDDGEWVGTWSMCFKATGDPITGFANSSSTPLQILVTLAQCAIGLHQRECSGHGQCIDGWGPCPPPISDHKCKKPQCACAPGTSGEVCHKGQPFAPPVEVAVVSPPRQPSGSPKPTPLPPSPPPSPPPLKAASRRSPPPRVLPPIHLLSPPLDPPQPLNPPTSTHDIPKLVLLTPSSPSPPPPMPTGTGGTGITLHGSSPPSPEHAAVDALVGPHGADGLAGRHGGDDADVETLEDEHYGVQHGDDWYHEKSQIQRDAQVVLDPWRSDNSNLEAQSIEASRYKQSIQNLGAAFLLLIL</sequence>
<name>A0AAE0FQB9_9CHLO</name>
<feature type="region of interest" description="Disordered" evidence="1">
    <location>
        <begin position="239"/>
        <end position="329"/>
    </location>
</feature>
<feature type="compositionally biased region" description="Pro residues" evidence="1">
    <location>
        <begin position="289"/>
        <end position="298"/>
    </location>
</feature>
<gene>
    <name evidence="2" type="ORF">CYMTET_27929</name>
</gene>
<organism evidence="2 3">
    <name type="scientific">Cymbomonas tetramitiformis</name>
    <dbReference type="NCBI Taxonomy" id="36881"/>
    <lineage>
        <taxon>Eukaryota</taxon>
        <taxon>Viridiplantae</taxon>
        <taxon>Chlorophyta</taxon>
        <taxon>Pyramimonadophyceae</taxon>
        <taxon>Pyramimonadales</taxon>
        <taxon>Pyramimonadaceae</taxon>
        <taxon>Cymbomonas</taxon>
    </lineage>
</organism>
<dbReference type="EMBL" id="LGRX02015607">
    <property type="protein sequence ID" value="KAK3263256.1"/>
    <property type="molecule type" value="Genomic_DNA"/>
</dbReference>
<keyword evidence="3" id="KW-1185">Reference proteome</keyword>
<evidence type="ECO:0000256" key="1">
    <source>
        <dbReference type="SAM" id="MobiDB-lite"/>
    </source>
</evidence>
<proteinExistence type="predicted"/>
<evidence type="ECO:0000313" key="2">
    <source>
        <dbReference type="EMBL" id="KAK3263256.1"/>
    </source>
</evidence>
<feature type="non-terminal residue" evidence="2">
    <location>
        <position position="436"/>
    </location>
</feature>
<reference evidence="2 3" key="1">
    <citation type="journal article" date="2015" name="Genome Biol. Evol.">
        <title>Comparative Genomics of a Bacterivorous Green Alga Reveals Evolutionary Causalities and Consequences of Phago-Mixotrophic Mode of Nutrition.</title>
        <authorList>
            <person name="Burns J.A."/>
            <person name="Paasch A."/>
            <person name="Narechania A."/>
            <person name="Kim E."/>
        </authorList>
    </citation>
    <scope>NUCLEOTIDE SEQUENCE [LARGE SCALE GENOMIC DNA]</scope>
    <source>
        <strain evidence="2 3">PLY_AMNH</strain>
    </source>
</reference>
<feature type="compositionally biased region" description="Pro residues" evidence="1">
    <location>
        <begin position="244"/>
        <end position="267"/>
    </location>
</feature>
<evidence type="ECO:0000313" key="3">
    <source>
        <dbReference type="Proteomes" id="UP001190700"/>
    </source>
</evidence>
<evidence type="ECO:0008006" key="4">
    <source>
        <dbReference type="Google" id="ProtNLM"/>
    </source>
</evidence>